<feature type="domain" description="wHTH-Hsp90 Na associated" evidence="3">
    <location>
        <begin position="847"/>
        <end position="896"/>
    </location>
</feature>
<feature type="domain" description="wHTH-Hsp90 Na associated" evidence="3">
    <location>
        <begin position="1172"/>
        <end position="1225"/>
    </location>
</feature>
<name>A0ABV8C3G9_9PSEU</name>
<feature type="domain" description="wHTH-Hsp90 Na associated" evidence="3">
    <location>
        <begin position="908"/>
        <end position="959"/>
    </location>
</feature>
<proteinExistence type="predicted"/>
<feature type="domain" description="iHD-CE" evidence="2">
    <location>
        <begin position="22"/>
        <end position="364"/>
    </location>
</feature>
<keyword evidence="5" id="KW-1185">Reference proteome</keyword>
<dbReference type="Pfam" id="PF24401">
    <property type="entry name" value="iHD-CE"/>
    <property type="match status" value="1"/>
</dbReference>
<evidence type="ECO:0000313" key="4">
    <source>
        <dbReference type="EMBL" id="MFC3896561.1"/>
    </source>
</evidence>
<feature type="domain" description="wHTH-Hsp90 Na associated" evidence="3">
    <location>
        <begin position="1247"/>
        <end position="1292"/>
    </location>
</feature>
<feature type="domain" description="wHTH-Hsp90 Na associated" evidence="3">
    <location>
        <begin position="1033"/>
        <end position="1086"/>
    </location>
</feature>
<gene>
    <name evidence="4" type="ORF">ACFOWZ_34230</name>
</gene>
<sequence length="1362" mass="147910">MQENDPRLVIGATAPRRSLAEVTTPHPWTTAAREHLGPSNTMRNACAAVVSELAASWTGHRAGSADDPWLDDGFADRFTLRLRWLTLSVLRPDELRLSDAETALLVTFPYLHQAFWAKQAVTVLRGADPAVAAFSGSAELPKFSGFAAGFGALHRRGVRALSSGDPAATGIGWWLFHQWLVRQPECYGQANITSLLPASIPPPLNAVLTAPRLMELMRAVQLDPAYLRRVDRPARLRPTVRVVGGTELEQDLREQLLGYLLVVAHRTAIDPTVLPRVIADHLGIDDGITPGEVLTSIREATWDGNRTRVLTTRCLHPATALALHDRAAAVDAVLTEIVRAAEDSPTLAPLRVMPVHASADGTSPTTSEGHRFRLADDQIQALLMGEQLYGTPDLAIRELYQNALDACRYRQARTSYLTATGTALPPWQGRIGFRQGVDEQGRPFLECSDNGIGMGDRELVDVFAHAGVRFTDMPEYVEEQADWASVGIESFPNSRFGIGVLSYFMLADEITVTTCRLSRSGCPGQRLEVHIAGPDALFRVRDLGPGEDAGTVVRLRLRPTENPVRCTELLRRILWVSDFAVTSEDDNSWQTWEPRRLSDTAPVGSDDPFPPHAARSAEKLAPADGGRVWWCDTEGAVLADGLWAGITTFGAVVDMSGSDQPRLTVDRNEIIDLDDARVEELMRSAIPALIDSPDTPLSHSWLSELAETTPRLADEICERAIEARYRPWLVGGVEAPIEVVGCYPPDAGALAHDGRTAAVEWNDAVSRWRLAAWLRAGAGPDSPAVVSARPSDEILLEDNRSTVFPGYVLDVAIRAQRSPAEVVARLAELGLPVPDPVSVPNEIVESDRDLLAGQYEASGLYLSRDEPVPHAHVLAAAAATGLTPSAVVERLTELGYDTSRTGRLPAEVDVSDQRLLKTAATPAALPVEEVVPVAHVMVAAADEHRTPAEAAMRLAELGYVTPDPETLPSDVDRNDAQIFTTQQGESTSYVQNPVSALHVVLVALATNTPPADVAARLAAAGFEIAGTLPDQLTPFDDKITRRRHRSLYDSRDPYIGAVATIGHVVNVALEMDERPATVARRLAEFGISTPSPDFLPEDADTTDLPLLSASIDVESHLYGWEPAWLSTGQSLSFQHVLIAAAKTSRSPRSIARRLAEFGFGTPPDQMLDFDVRVEDPLLLSRNLDGKPPWLTDERLVVPLGHVLAAAARLAKPPVEIAARLSDLGLRTEDAPLPDKVERYDSKLLAQVRRGDRSDEARWIGVATPADRVHLLVTAGTTGMTPLEVARRLSALGVPVASPRGLPLSIDQIDLVLLNQDLLGDAGYRDLDAEFPREDVMRAVVATKLMPGEVFERLARLGITVGE</sequence>
<accession>A0ABV8C3G9</accession>
<dbReference type="InterPro" id="IPR036890">
    <property type="entry name" value="HATPase_C_sf"/>
</dbReference>
<organism evidence="4 5">
    <name type="scientific">Lentzea rhizosphaerae</name>
    <dbReference type="NCBI Taxonomy" id="2041025"/>
    <lineage>
        <taxon>Bacteria</taxon>
        <taxon>Bacillati</taxon>
        <taxon>Actinomycetota</taxon>
        <taxon>Actinomycetes</taxon>
        <taxon>Pseudonocardiales</taxon>
        <taxon>Pseudonocardiaceae</taxon>
        <taxon>Lentzea</taxon>
    </lineage>
</organism>
<dbReference type="Pfam" id="PF24410">
    <property type="entry name" value="wHTH-HSP90_Na-assoc"/>
    <property type="match status" value="8"/>
</dbReference>
<feature type="domain" description="wHTH-Hsp90 Na associated" evidence="3">
    <location>
        <begin position="1099"/>
        <end position="1159"/>
    </location>
</feature>
<protein>
    <recommendedName>
        <fullName evidence="6">Histidine kinase-, DNA gyrase B-, and HSP90-like ATPase</fullName>
    </recommendedName>
</protein>
<feature type="region of interest" description="Disordered" evidence="1">
    <location>
        <begin position="590"/>
        <end position="614"/>
    </location>
</feature>
<dbReference type="InterPro" id="IPR056506">
    <property type="entry name" value="iHD-CE"/>
</dbReference>
<dbReference type="Proteomes" id="UP001595690">
    <property type="component" value="Unassembled WGS sequence"/>
</dbReference>
<reference evidence="5" key="1">
    <citation type="journal article" date="2019" name="Int. J. Syst. Evol. Microbiol.">
        <title>The Global Catalogue of Microorganisms (GCM) 10K type strain sequencing project: providing services to taxonomists for standard genome sequencing and annotation.</title>
        <authorList>
            <consortium name="The Broad Institute Genomics Platform"/>
            <consortium name="The Broad Institute Genome Sequencing Center for Infectious Disease"/>
            <person name="Wu L."/>
            <person name="Ma J."/>
        </authorList>
    </citation>
    <scope>NUCLEOTIDE SEQUENCE [LARGE SCALE GENOMIC DNA]</scope>
    <source>
        <strain evidence="5">CGMCC 4.7405</strain>
    </source>
</reference>
<evidence type="ECO:0000259" key="3">
    <source>
        <dbReference type="Pfam" id="PF24410"/>
    </source>
</evidence>
<feature type="domain" description="wHTH-Hsp90 Na associated" evidence="3">
    <location>
        <begin position="1306"/>
        <end position="1357"/>
    </location>
</feature>
<comment type="caution">
    <text evidence="4">The sequence shown here is derived from an EMBL/GenBank/DDBJ whole genome shotgun (WGS) entry which is preliminary data.</text>
</comment>
<dbReference type="Gene3D" id="3.30.565.10">
    <property type="entry name" value="Histidine kinase-like ATPase, C-terminal domain"/>
    <property type="match status" value="1"/>
</dbReference>
<evidence type="ECO:0008006" key="6">
    <source>
        <dbReference type="Google" id="ProtNLM"/>
    </source>
</evidence>
<dbReference type="InterPro" id="IPR056507">
    <property type="entry name" value="wHTH-HSP90_Na-assoc"/>
</dbReference>
<dbReference type="EMBL" id="JBHRZI010000030">
    <property type="protein sequence ID" value="MFC3896561.1"/>
    <property type="molecule type" value="Genomic_DNA"/>
</dbReference>
<evidence type="ECO:0000259" key="2">
    <source>
        <dbReference type="Pfam" id="PF24401"/>
    </source>
</evidence>
<dbReference type="InterPro" id="IPR020575">
    <property type="entry name" value="Hsp90_N"/>
</dbReference>
<dbReference type="PRINTS" id="PR00775">
    <property type="entry name" value="HEATSHOCK90"/>
</dbReference>
<evidence type="ECO:0000313" key="5">
    <source>
        <dbReference type="Proteomes" id="UP001595690"/>
    </source>
</evidence>
<evidence type="ECO:0000256" key="1">
    <source>
        <dbReference type="SAM" id="MobiDB-lite"/>
    </source>
</evidence>
<dbReference type="SUPFAM" id="SSF55874">
    <property type="entry name" value="ATPase domain of HSP90 chaperone/DNA topoisomerase II/histidine kinase"/>
    <property type="match status" value="1"/>
</dbReference>
<feature type="domain" description="wHTH-Hsp90 Na associated" evidence="3">
    <location>
        <begin position="801"/>
        <end position="831"/>
    </location>
</feature>
<dbReference type="RefSeq" id="WP_382378097.1">
    <property type="nucleotide sequence ID" value="NZ_JBHRZI010000030.1"/>
</dbReference>